<evidence type="ECO:0000259" key="9">
    <source>
        <dbReference type="PROSITE" id="PS51352"/>
    </source>
</evidence>
<keyword evidence="2 8" id="KW-0732">Signal</keyword>
<gene>
    <name evidence="10" type="ORF">TbgDal_X10050</name>
</gene>
<feature type="domain" description="Thioredoxin" evidence="9">
    <location>
        <begin position="8"/>
        <end position="124"/>
    </location>
</feature>
<dbReference type="InterPro" id="IPR005788">
    <property type="entry name" value="PDI_thioredoxin-like_dom"/>
</dbReference>
<dbReference type="Gene3D" id="3.40.30.10">
    <property type="entry name" value="Glutaredoxin"/>
    <property type="match status" value="4"/>
</dbReference>
<dbReference type="Pfam" id="PF00085">
    <property type="entry name" value="Thioredoxin"/>
    <property type="match status" value="2"/>
</dbReference>
<evidence type="ECO:0000256" key="4">
    <source>
        <dbReference type="ARBA" id="ARBA00023157"/>
    </source>
</evidence>
<feature type="signal peptide" evidence="8">
    <location>
        <begin position="1"/>
        <end position="19"/>
    </location>
</feature>
<dbReference type="CDD" id="cd02961">
    <property type="entry name" value="PDI_a_family"/>
    <property type="match status" value="1"/>
</dbReference>
<protein>
    <submittedName>
        <fullName evidence="10">Protein disulfide isomerase</fullName>
        <ecNumber evidence="10">5.3.4.1</ecNumber>
    </submittedName>
</protein>
<dbReference type="PROSITE" id="PS51352">
    <property type="entry name" value="THIOREDOXIN_2"/>
    <property type="match status" value="2"/>
</dbReference>
<dbReference type="PROSITE" id="PS00194">
    <property type="entry name" value="THIOREDOXIN_1"/>
    <property type="match status" value="2"/>
</dbReference>
<dbReference type="VEuPathDB" id="TriTrypDB:Tbg972.10.10050"/>
<proteinExistence type="inferred from homology"/>
<dbReference type="GO" id="GO:0006457">
    <property type="term" value="P:protein folding"/>
    <property type="evidence" value="ECO:0007669"/>
    <property type="project" value="TreeGrafter"/>
</dbReference>
<dbReference type="Proteomes" id="UP000002316">
    <property type="component" value="Chromosome 10"/>
</dbReference>
<dbReference type="GO" id="GO:0003756">
    <property type="term" value="F:protein disulfide isomerase activity"/>
    <property type="evidence" value="ECO:0007669"/>
    <property type="project" value="UniProtKB-EC"/>
</dbReference>
<dbReference type="InterPro" id="IPR036249">
    <property type="entry name" value="Thioredoxin-like_sf"/>
</dbReference>
<evidence type="ECO:0000256" key="2">
    <source>
        <dbReference type="ARBA" id="ARBA00022729"/>
    </source>
</evidence>
<dbReference type="EC" id="5.3.4.1" evidence="10"/>
<evidence type="ECO:0000256" key="1">
    <source>
        <dbReference type="ARBA" id="ARBA00006347"/>
    </source>
</evidence>
<feature type="compositionally biased region" description="Low complexity" evidence="7">
    <location>
        <begin position="481"/>
        <end position="490"/>
    </location>
</feature>
<sequence>MRAIFLVALALATMRESTAESLKLTKENFNETIAKSEIFLVKFYVDTCGYCQMLAPEWEKAANETIDNALMGEVDCHSQPELAANFSIRGYPTIILFRNGKEAEHYGGARTKDDIIKYIKANVGPAVTPASNAEEVTRAKEEHDVVCVGLTANNSTSLSTTLAEAAQSFRVSLKFFEAEPKLFPDEKPETIVVYRKGGEKEVYDGPMEVEKLTEFLQISRVAFGGEITPENYQYYSVIKRPVGWAMVKPNETASIELKESLTEVGKKMRSHMVVLWVNISKHPVWRDFGVPEDAKYPAFLAIHWGANYLHSTAEVVTRESLEKFILEFAAGRVEPTIKSLPVPEVETVDGKTTIVAKTMQKHLTSGKDMLILFFAPWCGHCKNFAPTFDKIAKEFDATDLIVAELDATANYVNSSTFTVTAFPTVFFVPNGGKPVVFEGERSFENVYEFVRKHVTTFKVSEKPANVTEEKKSEEENKSSKSNESNDSNESNVDKQDL</sequence>
<dbReference type="SUPFAM" id="SSF52833">
    <property type="entry name" value="Thioredoxin-like"/>
    <property type="match status" value="4"/>
</dbReference>
<dbReference type="KEGG" id="tbg:TbgDal_X10050"/>
<dbReference type="PANTHER" id="PTHR18929">
    <property type="entry name" value="PROTEIN DISULFIDE ISOMERASE"/>
    <property type="match status" value="1"/>
</dbReference>
<evidence type="ECO:0000313" key="10">
    <source>
        <dbReference type="EMBL" id="CBH15914.1"/>
    </source>
</evidence>
<evidence type="ECO:0000256" key="8">
    <source>
        <dbReference type="SAM" id="SignalP"/>
    </source>
</evidence>
<accession>D0A3S0</accession>
<dbReference type="PANTHER" id="PTHR18929:SF246">
    <property type="entry name" value="PROTEIN DISULFIDE ISOMERASE-LIKE 1-4"/>
    <property type="match status" value="1"/>
</dbReference>
<dbReference type="CDD" id="cd02982">
    <property type="entry name" value="PDI_b'_family"/>
    <property type="match status" value="1"/>
</dbReference>
<dbReference type="AlphaFoldDB" id="D0A3S0"/>
<evidence type="ECO:0000256" key="6">
    <source>
        <dbReference type="RuleBase" id="RU004208"/>
    </source>
</evidence>
<reference evidence="11" key="1">
    <citation type="journal article" date="2010" name="PLoS Negl. Trop. Dis.">
        <title>The genome sequence of Trypanosoma brucei gambiense, causative agent of chronic human african trypanosomiasis.</title>
        <authorList>
            <person name="Jackson A.P."/>
            <person name="Sanders M."/>
            <person name="Berry A."/>
            <person name="McQuillan J."/>
            <person name="Aslett M.A."/>
            <person name="Quail M.A."/>
            <person name="Chukualim B."/>
            <person name="Capewell P."/>
            <person name="MacLeod A."/>
            <person name="Melville S.E."/>
            <person name="Gibson W."/>
            <person name="Barry J.D."/>
            <person name="Berriman M."/>
            <person name="Hertz-Fowler C."/>
        </authorList>
    </citation>
    <scope>NUCLEOTIDE SEQUENCE [LARGE SCALE GENOMIC DNA]</scope>
    <source>
        <strain evidence="11">MHOM/CI/86/DAL972</strain>
    </source>
</reference>
<keyword evidence="4" id="KW-1015">Disulfide bond</keyword>
<evidence type="ECO:0000256" key="3">
    <source>
        <dbReference type="ARBA" id="ARBA00022737"/>
    </source>
</evidence>
<keyword evidence="5 10" id="KW-0413">Isomerase</keyword>
<feature type="domain" description="Thioredoxin" evidence="9">
    <location>
        <begin position="334"/>
        <end position="455"/>
    </location>
</feature>
<evidence type="ECO:0000256" key="5">
    <source>
        <dbReference type="ARBA" id="ARBA00023235"/>
    </source>
</evidence>
<dbReference type="GO" id="GO:0034976">
    <property type="term" value="P:response to endoplasmic reticulum stress"/>
    <property type="evidence" value="ECO:0007669"/>
    <property type="project" value="TreeGrafter"/>
</dbReference>
<dbReference type="GeneID" id="23864173"/>
<dbReference type="InterPro" id="IPR017937">
    <property type="entry name" value="Thioredoxin_CS"/>
</dbReference>
<feature type="compositionally biased region" description="Basic and acidic residues" evidence="7">
    <location>
        <begin position="467"/>
        <end position="480"/>
    </location>
</feature>
<dbReference type="NCBIfam" id="TIGR01126">
    <property type="entry name" value="pdi_dom"/>
    <property type="match status" value="1"/>
</dbReference>
<dbReference type="OrthoDB" id="427280at2759"/>
<dbReference type="EMBL" id="FN554973">
    <property type="protein sequence ID" value="CBH15914.1"/>
    <property type="molecule type" value="Genomic_DNA"/>
</dbReference>
<dbReference type="Pfam" id="PF13848">
    <property type="entry name" value="Thioredoxin_6"/>
    <property type="match status" value="1"/>
</dbReference>
<dbReference type="InterPro" id="IPR013766">
    <property type="entry name" value="Thioredoxin_domain"/>
</dbReference>
<dbReference type="CDD" id="cd02981">
    <property type="entry name" value="PDI_b_family"/>
    <property type="match status" value="1"/>
</dbReference>
<keyword evidence="3" id="KW-0677">Repeat</keyword>
<feature type="chain" id="PRO_5003006210" evidence="8">
    <location>
        <begin position="20"/>
        <end position="497"/>
    </location>
</feature>
<name>D0A3S0_TRYB9</name>
<evidence type="ECO:0000256" key="7">
    <source>
        <dbReference type="SAM" id="MobiDB-lite"/>
    </source>
</evidence>
<comment type="similarity">
    <text evidence="1 6">Belongs to the protein disulfide isomerase family.</text>
</comment>
<organism evidence="10 11">
    <name type="scientific">Trypanosoma brucei gambiense (strain MHOM/CI/86/DAL972)</name>
    <dbReference type="NCBI Taxonomy" id="679716"/>
    <lineage>
        <taxon>Eukaryota</taxon>
        <taxon>Discoba</taxon>
        <taxon>Euglenozoa</taxon>
        <taxon>Kinetoplastea</taxon>
        <taxon>Metakinetoplastina</taxon>
        <taxon>Trypanosomatida</taxon>
        <taxon>Trypanosomatidae</taxon>
        <taxon>Trypanosoma</taxon>
    </lineage>
</organism>
<dbReference type="GO" id="GO:0005783">
    <property type="term" value="C:endoplasmic reticulum"/>
    <property type="evidence" value="ECO:0007669"/>
    <property type="project" value="TreeGrafter"/>
</dbReference>
<feature type="region of interest" description="Disordered" evidence="7">
    <location>
        <begin position="461"/>
        <end position="497"/>
    </location>
</feature>
<dbReference type="RefSeq" id="XP_011778178.1">
    <property type="nucleotide sequence ID" value="XM_011779876.1"/>
</dbReference>
<dbReference type="CDD" id="cd02995">
    <property type="entry name" value="PDI_a_PDI_a'_C"/>
    <property type="match status" value="1"/>
</dbReference>
<dbReference type="SMR" id="D0A3S0"/>
<evidence type="ECO:0000313" key="11">
    <source>
        <dbReference type="Proteomes" id="UP000002316"/>
    </source>
</evidence>